<gene>
    <name evidence="1" type="ORF">BJ508DRAFT_327835</name>
</gene>
<evidence type="ECO:0000313" key="2">
    <source>
        <dbReference type="Proteomes" id="UP000275078"/>
    </source>
</evidence>
<accession>A0A3N4I7B6</accession>
<reference evidence="1 2" key="1">
    <citation type="journal article" date="2018" name="Nat. Ecol. Evol.">
        <title>Pezizomycetes genomes reveal the molecular basis of ectomycorrhizal truffle lifestyle.</title>
        <authorList>
            <person name="Murat C."/>
            <person name="Payen T."/>
            <person name="Noel B."/>
            <person name="Kuo A."/>
            <person name="Morin E."/>
            <person name="Chen J."/>
            <person name="Kohler A."/>
            <person name="Krizsan K."/>
            <person name="Balestrini R."/>
            <person name="Da Silva C."/>
            <person name="Montanini B."/>
            <person name="Hainaut M."/>
            <person name="Levati E."/>
            <person name="Barry K.W."/>
            <person name="Belfiori B."/>
            <person name="Cichocki N."/>
            <person name="Clum A."/>
            <person name="Dockter R.B."/>
            <person name="Fauchery L."/>
            <person name="Guy J."/>
            <person name="Iotti M."/>
            <person name="Le Tacon F."/>
            <person name="Lindquist E.A."/>
            <person name="Lipzen A."/>
            <person name="Malagnac F."/>
            <person name="Mello A."/>
            <person name="Molinier V."/>
            <person name="Miyauchi S."/>
            <person name="Poulain J."/>
            <person name="Riccioni C."/>
            <person name="Rubini A."/>
            <person name="Sitrit Y."/>
            <person name="Splivallo R."/>
            <person name="Traeger S."/>
            <person name="Wang M."/>
            <person name="Zifcakova L."/>
            <person name="Wipf D."/>
            <person name="Zambonelli A."/>
            <person name="Paolocci F."/>
            <person name="Nowrousian M."/>
            <person name="Ottonello S."/>
            <person name="Baldrian P."/>
            <person name="Spatafora J.W."/>
            <person name="Henrissat B."/>
            <person name="Nagy L.G."/>
            <person name="Aury J.M."/>
            <person name="Wincker P."/>
            <person name="Grigoriev I.V."/>
            <person name="Bonfante P."/>
            <person name="Martin F.M."/>
        </authorList>
    </citation>
    <scope>NUCLEOTIDE SEQUENCE [LARGE SCALE GENOMIC DNA]</scope>
    <source>
        <strain evidence="1 2">RN42</strain>
    </source>
</reference>
<organism evidence="1 2">
    <name type="scientific">Ascobolus immersus RN42</name>
    <dbReference type="NCBI Taxonomy" id="1160509"/>
    <lineage>
        <taxon>Eukaryota</taxon>
        <taxon>Fungi</taxon>
        <taxon>Dikarya</taxon>
        <taxon>Ascomycota</taxon>
        <taxon>Pezizomycotina</taxon>
        <taxon>Pezizomycetes</taxon>
        <taxon>Pezizales</taxon>
        <taxon>Ascobolaceae</taxon>
        <taxon>Ascobolus</taxon>
    </lineage>
</organism>
<dbReference type="EMBL" id="ML119693">
    <property type="protein sequence ID" value="RPA79980.1"/>
    <property type="molecule type" value="Genomic_DNA"/>
</dbReference>
<dbReference type="AlphaFoldDB" id="A0A3N4I7B6"/>
<dbReference type="Proteomes" id="UP000275078">
    <property type="component" value="Unassembled WGS sequence"/>
</dbReference>
<proteinExistence type="predicted"/>
<sequence>MEETIVSKLDKIEYLNTQELRQLLHDSLSIPLESVDYELWNKHIPDPDLLYQKIGHLYPITSPPELSSSPPSENLNLYKNILTFSNQLVTLTHAILVILHKLYDSLNHPPMVGRYRRCQKFIWFEARRQIWLAGPVTIRHYSSFWDTMDPPKGDRCGMPMHADNESILKRVQSGLFREAQGKLMLATLYLFYHEIRDFLCGSVADLCVHVPLEEIEEGLKRYPGFDPPEWRLSAEEITFKSQRLRLFPFLAGMRAPSVEQSIWRYFQE</sequence>
<keyword evidence="2" id="KW-1185">Reference proteome</keyword>
<name>A0A3N4I7B6_ASCIM</name>
<protein>
    <submittedName>
        <fullName evidence="1">Uncharacterized protein</fullName>
    </submittedName>
</protein>
<evidence type="ECO:0000313" key="1">
    <source>
        <dbReference type="EMBL" id="RPA79980.1"/>
    </source>
</evidence>